<evidence type="ECO:0000256" key="2">
    <source>
        <dbReference type="ARBA" id="ARBA00022803"/>
    </source>
</evidence>
<evidence type="ECO:0000313" key="6">
    <source>
        <dbReference type="EMBL" id="RIY06133.1"/>
    </source>
</evidence>
<keyword evidence="7" id="KW-1185">Reference proteome</keyword>
<evidence type="ECO:0000313" key="7">
    <source>
        <dbReference type="Proteomes" id="UP000284250"/>
    </source>
</evidence>
<name>A0A418QLJ9_9BACT</name>
<dbReference type="InterPro" id="IPR011990">
    <property type="entry name" value="TPR-like_helical_dom_sf"/>
</dbReference>
<dbReference type="InterPro" id="IPR019734">
    <property type="entry name" value="TPR_rpt"/>
</dbReference>
<dbReference type="Pfam" id="PF13432">
    <property type="entry name" value="TPR_16"/>
    <property type="match status" value="3"/>
</dbReference>
<dbReference type="SMART" id="SM00028">
    <property type="entry name" value="TPR"/>
    <property type="match status" value="5"/>
</dbReference>
<reference evidence="6 7" key="2">
    <citation type="submission" date="2019-01" db="EMBL/GenBank/DDBJ databases">
        <title>Hymenobacter humicola sp. nov., isolated from soils in Antarctica.</title>
        <authorList>
            <person name="Sedlacek I."/>
            <person name="Holochova P."/>
            <person name="Kralova S."/>
            <person name="Pantucek R."/>
            <person name="Stankova E."/>
            <person name="Vrbovska V."/>
            <person name="Kristofova L."/>
            <person name="Svec P."/>
            <person name="Busse H.-J."/>
        </authorList>
    </citation>
    <scope>NUCLEOTIDE SEQUENCE [LARGE SCALE GENOMIC DNA]</scope>
    <source>
        <strain evidence="6 7">CCM 8852</strain>
    </source>
</reference>
<dbReference type="OrthoDB" id="1489995at2"/>
<gene>
    <name evidence="6" type="ORF">D0T11_19215</name>
</gene>
<organism evidence="6 7">
    <name type="scientific">Hymenobacter rubripertinctus</name>
    <dbReference type="NCBI Taxonomy" id="2029981"/>
    <lineage>
        <taxon>Bacteria</taxon>
        <taxon>Pseudomonadati</taxon>
        <taxon>Bacteroidota</taxon>
        <taxon>Cytophagia</taxon>
        <taxon>Cytophagales</taxon>
        <taxon>Hymenobacteraceae</taxon>
        <taxon>Hymenobacter</taxon>
    </lineage>
</organism>
<comment type="caution">
    <text evidence="6">The sequence shown here is derived from an EMBL/GenBank/DDBJ whole genome shotgun (WGS) entry which is preliminary data.</text>
</comment>
<dbReference type="PANTHER" id="PTHR44858:SF1">
    <property type="entry name" value="UDP-N-ACETYLGLUCOSAMINE--PEPTIDE N-ACETYLGLUCOSAMINYLTRANSFERASE SPINDLY-RELATED"/>
    <property type="match status" value="1"/>
</dbReference>
<dbReference type="EMBL" id="QYCN01000043">
    <property type="protein sequence ID" value="RIY06133.1"/>
    <property type="molecule type" value="Genomic_DNA"/>
</dbReference>
<dbReference type="PANTHER" id="PTHR44858">
    <property type="entry name" value="TETRATRICOPEPTIDE REPEAT PROTEIN 6"/>
    <property type="match status" value="1"/>
</dbReference>
<feature type="transmembrane region" description="Helical" evidence="5">
    <location>
        <begin position="430"/>
        <end position="463"/>
    </location>
</feature>
<dbReference type="PROSITE" id="PS50005">
    <property type="entry name" value="TPR"/>
    <property type="match status" value="1"/>
</dbReference>
<feature type="region of interest" description="Disordered" evidence="4">
    <location>
        <begin position="32"/>
        <end position="53"/>
    </location>
</feature>
<evidence type="ECO:0000256" key="5">
    <source>
        <dbReference type="SAM" id="Phobius"/>
    </source>
</evidence>
<evidence type="ECO:0000256" key="1">
    <source>
        <dbReference type="ARBA" id="ARBA00022737"/>
    </source>
</evidence>
<accession>A0A418QLJ9</accession>
<dbReference type="Proteomes" id="UP000284250">
    <property type="component" value="Unassembled WGS sequence"/>
</dbReference>
<dbReference type="SUPFAM" id="SSF48452">
    <property type="entry name" value="TPR-like"/>
    <property type="match status" value="1"/>
</dbReference>
<feature type="transmembrane region" description="Helical" evidence="5">
    <location>
        <begin position="567"/>
        <end position="584"/>
    </location>
</feature>
<keyword evidence="5" id="KW-0812">Transmembrane</keyword>
<dbReference type="AlphaFoldDB" id="A0A418QLJ9"/>
<dbReference type="InterPro" id="IPR050498">
    <property type="entry name" value="Ycf3"/>
</dbReference>
<reference evidence="6 7" key="1">
    <citation type="submission" date="2018-09" db="EMBL/GenBank/DDBJ databases">
        <authorList>
            <person name="Zeman M."/>
            <person name="Pardy F."/>
        </authorList>
    </citation>
    <scope>NUCLEOTIDE SEQUENCE [LARGE SCALE GENOMIC DNA]</scope>
    <source>
        <strain evidence="6 7">CCM 8852</strain>
    </source>
</reference>
<proteinExistence type="predicted"/>
<sequence>MEGLGALPADSTPAQLLLYSDSAGPGLRAGVLAAPPRRAPPAQPPRRGYVLRPRNPVPLRFRRHVRPADSGAATRPDLAVGAVGTWAEYGGWPDGRPHRRCYGYYGHLQTSLSGSGTRKVAAGLGAAGHAGVGRLRSYRLLAGHLAVRATAEFAGRRPFVLYPHSSAADRKQPVTRARYAFLSIYSMNSFQQISRVQLLLQHKRPQEAEQEARRQLRDDPENGFLHALLALALTEQDQLPEAQQAAQRAVHLDPENSFGFYVLSAVLQRRHELPAALAAIEEALALDPEDADYQHVLGLIRFQQGQLHGALRAAEAGLQADPTHVDCLGLRARCLARLGRRPEAAADLNEALRHNPTDAGTHADLGWVALERGRAKEAATHFREALRLNPTSDYAREGLVSSLKARFWLYNWFYRFMVWTQTLSPGMRQGLFVGLFVLSHFVPGLLPLYLVLVYMSWFAEPLFNSLLRLNRYGRFALSEEDTHFSNQFLALLLSGGALLLTGKTLDSALLDSAGIVALGLLFPLVGTQRQWAPKRRRQSAWFGWGLAAVGTLAVVLEAAAVPGSSTVFLAFLGGTLAYVWIMGLRSN</sequence>
<keyword evidence="5" id="KW-0472">Membrane</keyword>
<feature type="transmembrane region" description="Helical" evidence="5">
    <location>
        <begin position="539"/>
        <end position="561"/>
    </location>
</feature>
<evidence type="ECO:0000256" key="4">
    <source>
        <dbReference type="SAM" id="MobiDB-lite"/>
    </source>
</evidence>
<keyword evidence="5" id="KW-1133">Transmembrane helix</keyword>
<dbReference type="Gene3D" id="1.25.40.10">
    <property type="entry name" value="Tetratricopeptide repeat domain"/>
    <property type="match status" value="1"/>
</dbReference>
<feature type="repeat" description="TPR" evidence="3">
    <location>
        <begin position="359"/>
        <end position="392"/>
    </location>
</feature>
<keyword evidence="1" id="KW-0677">Repeat</keyword>
<evidence type="ECO:0000256" key="3">
    <source>
        <dbReference type="PROSITE-ProRule" id="PRU00339"/>
    </source>
</evidence>
<protein>
    <submittedName>
        <fullName evidence="6">Tetratricopeptide repeat protein</fullName>
    </submittedName>
</protein>
<keyword evidence="2 3" id="KW-0802">TPR repeat</keyword>